<dbReference type="PANTHER" id="PTHR33473:SF19">
    <property type="entry name" value="ATP-DEPENDENT CLP PROTEASE ADAPTER PROTEIN CLPS"/>
    <property type="match status" value="1"/>
</dbReference>
<dbReference type="EMBL" id="NSIT01000081">
    <property type="protein sequence ID" value="PJE79272.1"/>
    <property type="molecule type" value="Genomic_DNA"/>
</dbReference>
<dbReference type="GO" id="GO:0006508">
    <property type="term" value="P:proteolysis"/>
    <property type="evidence" value="ECO:0007669"/>
    <property type="project" value="UniProtKB-KW"/>
</dbReference>
<proteinExistence type="inferred from homology"/>
<sequence length="146" mass="16842">MHLPIQFATRMVLTTLPYRDFADLQQSMSNPDRFRLSLEEGQEYESDLDVAVIPEKDKKRADPPSMYQVMLLNDDYTPMDFVIDILEKFFNMPTEKATQTMLKVHTEGAAVCGIYTRDVAETKSQQVNHCARENQHPLLCKIQKAD</sequence>
<dbReference type="SUPFAM" id="SSF54736">
    <property type="entry name" value="ClpS-like"/>
    <property type="match status" value="1"/>
</dbReference>
<gene>
    <name evidence="2" type="primary">clpS</name>
    <name evidence="2" type="ORF">CI610_01762</name>
</gene>
<comment type="caution">
    <text evidence="2">The sequence shown here is derived from an EMBL/GenBank/DDBJ whole genome shotgun (WGS) entry which is preliminary data.</text>
</comment>
<dbReference type="FunFam" id="3.30.1390.10:FF:000002">
    <property type="entry name" value="ATP-dependent Clp protease adapter protein ClpS"/>
    <property type="match status" value="1"/>
</dbReference>
<reference evidence="2" key="1">
    <citation type="journal article" date="2017" name="Appl. Environ. Microbiol.">
        <title>Molecular characterization of an Endozoicomonas-like organism causing infection in king scallop Pecten maximus L.</title>
        <authorList>
            <person name="Cano I."/>
            <person name="van Aerle R."/>
            <person name="Ross S."/>
            <person name="Verner-Jeffreys D.W."/>
            <person name="Paley R.K."/>
            <person name="Rimmer G."/>
            <person name="Ryder D."/>
            <person name="Hooper P."/>
            <person name="Stone D."/>
            <person name="Feist S.W."/>
        </authorList>
    </citation>
    <scope>NUCLEOTIDE SEQUENCE</scope>
</reference>
<dbReference type="InterPro" id="IPR014719">
    <property type="entry name" value="Ribosomal_bL12_C/ClpS-like"/>
</dbReference>
<dbReference type="AlphaFoldDB" id="A0A2H9T7S3"/>
<protein>
    <submittedName>
        <fullName evidence="2">ATP-dependent Clp protease adapter protein ClpS</fullName>
    </submittedName>
</protein>
<feature type="domain" description="Adaptor protein ClpS core" evidence="1">
    <location>
        <begin position="63"/>
        <end position="141"/>
    </location>
</feature>
<dbReference type="Gene3D" id="3.30.1390.10">
    <property type="match status" value="1"/>
</dbReference>
<dbReference type="HAMAP" id="MF_00302">
    <property type="entry name" value="ClpS"/>
    <property type="match status" value="1"/>
</dbReference>
<dbReference type="InterPro" id="IPR022935">
    <property type="entry name" value="ClpS"/>
</dbReference>
<dbReference type="InterPro" id="IPR003769">
    <property type="entry name" value="ClpS_core"/>
</dbReference>
<keyword evidence="2" id="KW-0645">Protease</keyword>
<dbReference type="Pfam" id="PF02617">
    <property type="entry name" value="ClpS"/>
    <property type="match status" value="1"/>
</dbReference>
<accession>A0A2H9T7S3</accession>
<dbReference type="PANTHER" id="PTHR33473">
    <property type="entry name" value="ATP-DEPENDENT CLP PROTEASE ADAPTER PROTEIN CLPS1, CHLOROPLASTIC"/>
    <property type="match status" value="1"/>
</dbReference>
<dbReference type="GO" id="GO:0008233">
    <property type="term" value="F:peptidase activity"/>
    <property type="evidence" value="ECO:0007669"/>
    <property type="project" value="UniProtKB-KW"/>
</dbReference>
<dbReference type="GO" id="GO:0030163">
    <property type="term" value="P:protein catabolic process"/>
    <property type="evidence" value="ECO:0007669"/>
    <property type="project" value="InterPro"/>
</dbReference>
<organism evidence="2">
    <name type="scientific">invertebrate metagenome</name>
    <dbReference type="NCBI Taxonomy" id="1711999"/>
    <lineage>
        <taxon>unclassified sequences</taxon>
        <taxon>metagenomes</taxon>
        <taxon>organismal metagenomes</taxon>
    </lineage>
</organism>
<dbReference type="NCBIfam" id="NF000672">
    <property type="entry name" value="PRK00033.1-5"/>
    <property type="match status" value="1"/>
</dbReference>
<evidence type="ECO:0000313" key="2">
    <source>
        <dbReference type="EMBL" id="PJE79272.1"/>
    </source>
</evidence>
<keyword evidence="2" id="KW-0378">Hydrolase</keyword>
<evidence type="ECO:0000259" key="1">
    <source>
        <dbReference type="Pfam" id="PF02617"/>
    </source>
</evidence>
<name>A0A2H9T7S3_9ZZZZ</name>